<name>A0A068SD54_9FUNG</name>
<comment type="similarity">
    <text evidence="2 7">Belongs to the Mediator complex subunit 9 family.</text>
</comment>
<keyword evidence="5 7" id="KW-0804">Transcription</keyword>
<evidence type="ECO:0000256" key="1">
    <source>
        <dbReference type="ARBA" id="ARBA00004123"/>
    </source>
</evidence>
<dbReference type="OrthoDB" id="5528926at2759"/>
<keyword evidence="6 7" id="KW-0539">Nucleus</keyword>
<evidence type="ECO:0000313" key="10">
    <source>
        <dbReference type="Proteomes" id="UP000027586"/>
    </source>
</evidence>
<dbReference type="EMBL" id="CBTN010000066">
    <property type="protein sequence ID" value="CDH59176.1"/>
    <property type="molecule type" value="Genomic_DNA"/>
</dbReference>
<keyword evidence="3 7" id="KW-0805">Transcription regulation</keyword>
<evidence type="ECO:0000256" key="7">
    <source>
        <dbReference type="RuleBase" id="RU364145"/>
    </source>
</evidence>
<comment type="subcellular location">
    <subcellularLocation>
        <location evidence="1 7">Nucleus</location>
    </subcellularLocation>
</comment>
<feature type="region of interest" description="Disordered" evidence="8">
    <location>
        <begin position="1"/>
        <end position="24"/>
    </location>
</feature>
<evidence type="ECO:0000256" key="2">
    <source>
        <dbReference type="ARBA" id="ARBA00008089"/>
    </source>
</evidence>
<gene>
    <name evidence="7" type="primary">MED9</name>
    <name evidence="9" type="ORF">LCOR_10003.1</name>
</gene>
<comment type="subunit">
    <text evidence="7">Component of the Mediator complex.</text>
</comment>
<dbReference type="AlphaFoldDB" id="A0A068SD54"/>
<dbReference type="Proteomes" id="UP000027586">
    <property type="component" value="Unassembled WGS sequence"/>
</dbReference>
<feature type="compositionally biased region" description="Polar residues" evidence="8">
    <location>
        <begin position="1"/>
        <end position="17"/>
    </location>
</feature>
<keyword evidence="10" id="KW-1185">Reference proteome</keyword>
<organism evidence="9 10">
    <name type="scientific">Lichtheimia corymbifera JMRC:FSU:9682</name>
    <dbReference type="NCBI Taxonomy" id="1263082"/>
    <lineage>
        <taxon>Eukaryota</taxon>
        <taxon>Fungi</taxon>
        <taxon>Fungi incertae sedis</taxon>
        <taxon>Mucoromycota</taxon>
        <taxon>Mucoromycotina</taxon>
        <taxon>Mucoromycetes</taxon>
        <taxon>Mucorales</taxon>
        <taxon>Lichtheimiaceae</taxon>
        <taxon>Lichtheimia</taxon>
    </lineage>
</organism>
<dbReference type="InterPro" id="IPR011425">
    <property type="entry name" value="Med9"/>
</dbReference>
<dbReference type="VEuPathDB" id="FungiDB:LCOR_10003.1"/>
<sequence>MSGSNPTSARPSPTLPTDTKDTIMDTSPLTFRKEDFSFMRDFHQIIELMLNGNNQEEIGKAVAQMDERFEHARRTLQELPGLQYVKEEQEAILERETAVLDTKKRQLKKYMELSPFKSTLEDI</sequence>
<reference evidence="9" key="1">
    <citation type="submission" date="2013-08" db="EMBL/GenBank/DDBJ databases">
        <title>Gene expansion shapes genome architecture in the human pathogen Lichtheimia corymbifera: an evolutionary genomics analysis in the ancient terrestrial Mucorales (Mucoromycotina).</title>
        <authorList>
            <person name="Schwartze V.U."/>
            <person name="Winter S."/>
            <person name="Shelest E."/>
            <person name="Marcet-Houben M."/>
            <person name="Horn F."/>
            <person name="Wehner S."/>
            <person name="Hoffmann K."/>
            <person name="Riege K."/>
            <person name="Sammeth M."/>
            <person name="Nowrousian M."/>
            <person name="Valiante V."/>
            <person name="Linde J."/>
            <person name="Jacobsen I.D."/>
            <person name="Marz M."/>
            <person name="Brakhage A.A."/>
            <person name="Gabaldon T."/>
            <person name="Bocker S."/>
            <person name="Voigt K."/>
        </authorList>
    </citation>
    <scope>NUCLEOTIDE SEQUENCE [LARGE SCALE GENOMIC DNA]</scope>
    <source>
        <strain evidence="9">FSU 9682</strain>
    </source>
</reference>
<evidence type="ECO:0000256" key="4">
    <source>
        <dbReference type="ARBA" id="ARBA00023159"/>
    </source>
</evidence>
<dbReference type="GO" id="GO:0003712">
    <property type="term" value="F:transcription coregulator activity"/>
    <property type="evidence" value="ECO:0007669"/>
    <property type="project" value="InterPro"/>
</dbReference>
<evidence type="ECO:0000256" key="5">
    <source>
        <dbReference type="ARBA" id="ARBA00023163"/>
    </source>
</evidence>
<proteinExistence type="inferred from homology"/>
<keyword evidence="4 7" id="KW-0010">Activator</keyword>
<dbReference type="GO" id="GO:0006357">
    <property type="term" value="P:regulation of transcription by RNA polymerase II"/>
    <property type="evidence" value="ECO:0007669"/>
    <property type="project" value="InterPro"/>
</dbReference>
<dbReference type="GO" id="GO:0016592">
    <property type="term" value="C:mediator complex"/>
    <property type="evidence" value="ECO:0007669"/>
    <property type="project" value="InterPro"/>
</dbReference>
<evidence type="ECO:0000256" key="6">
    <source>
        <dbReference type="ARBA" id="ARBA00023242"/>
    </source>
</evidence>
<evidence type="ECO:0000313" key="9">
    <source>
        <dbReference type="EMBL" id="CDH59176.1"/>
    </source>
</evidence>
<evidence type="ECO:0000256" key="8">
    <source>
        <dbReference type="SAM" id="MobiDB-lite"/>
    </source>
</evidence>
<protein>
    <recommendedName>
        <fullName evidence="7">Mediator of RNA polymerase II transcription subunit 9</fullName>
    </recommendedName>
    <alternativeName>
        <fullName evidence="7">Mediator complex subunit 9</fullName>
    </alternativeName>
</protein>
<comment type="function">
    <text evidence="7">Component of the Mediator complex, a coactivator involved in the regulated transcription of nearly all RNA polymerase II-dependent genes. Mediator functions as a bridge to convey information from gene-specific regulatory proteins to the basal RNA polymerase II transcription machinery. Mediator is recruited to promoters by direct interactions with regulatory proteins and serves as a scaffold for the assembly of a functional preinitiation complex with RNA polymerase II and the general transcription factors.</text>
</comment>
<dbReference type="Pfam" id="PF07544">
    <property type="entry name" value="Med9"/>
    <property type="match status" value="1"/>
</dbReference>
<accession>A0A068SD54</accession>
<evidence type="ECO:0000256" key="3">
    <source>
        <dbReference type="ARBA" id="ARBA00023015"/>
    </source>
</evidence>
<comment type="caution">
    <text evidence="9">The sequence shown here is derived from an EMBL/GenBank/DDBJ whole genome shotgun (WGS) entry which is preliminary data.</text>
</comment>